<name>A0A4U0X5R3_9PEZI</name>
<dbReference type="InterPro" id="IPR036291">
    <property type="entry name" value="NAD(P)-bd_dom_sf"/>
</dbReference>
<keyword evidence="5" id="KW-1185">Reference proteome</keyword>
<gene>
    <name evidence="4" type="ORF">B0A49_03742</name>
</gene>
<dbReference type="InterPro" id="IPR051164">
    <property type="entry name" value="NmrA-like_oxidored"/>
</dbReference>
<feature type="domain" description="NmrA-like" evidence="3">
    <location>
        <begin position="1"/>
        <end position="276"/>
    </location>
</feature>
<dbReference type="InterPro" id="IPR008030">
    <property type="entry name" value="NmrA-like"/>
</dbReference>
<comment type="caution">
    <text evidence="4">The sequence shown here is derived from an EMBL/GenBank/DDBJ whole genome shotgun (WGS) entry which is preliminary data.</text>
</comment>
<dbReference type="EMBL" id="NAJN01000649">
    <property type="protein sequence ID" value="TKA70383.1"/>
    <property type="molecule type" value="Genomic_DNA"/>
</dbReference>
<dbReference type="GO" id="GO:0005634">
    <property type="term" value="C:nucleus"/>
    <property type="evidence" value="ECO:0007669"/>
    <property type="project" value="TreeGrafter"/>
</dbReference>
<dbReference type="PANTHER" id="PTHR42748:SF7">
    <property type="entry name" value="NMRA LIKE REDOX SENSOR 1-RELATED"/>
    <property type="match status" value="1"/>
</dbReference>
<dbReference type="Proteomes" id="UP000308768">
    <property type="component" value="Unassembled WGS sequence"/>
</dbReference>
<evidence type="ECO:0000313" key="4">
    <source>
        <dbReference type="EMBL" id="TKA70383.1"/>
    </source>
</evidence>
<sequence>MSKVILITGATGKQGGATVDALLSSPQSSDFTILAVTRNPSSGSAQKLVSRGCKIVQGDLHDVPGIFKSAREVTTDPTWGVFSVQVPMGKNASAGTEEKQGKDLVDEAIKQGVKHFVYTSVERGGPNSYENPTEVPHFISKHNIEHHLHDATAKDGSMSYTILRPVAFMDNVTPNFFGKMFDTAWKAGLGDKKLQLIAVADIGYMAAQAFIKSDEYKNRAVGLAGAELSFKEANKIFKEKVGMDMPVTFGFMGSALLWGVAEMGIMFKWFNDVGYGVDIPALRKDHLGLLDFGDWVEKKSGFAKK</sequence>
<proteinExistence type="inferred from homology"/>
<evidence type="ECO:0000313" key="5">
    <source>
        <dbReference type="Proteomes" id="UP000308768"/>
    </source>
</evidence>
<accession>A0A4U0X5R3</accession>
<evidence type="ECO:0000256" key="1">
    <source>
        <dbReference type="ARBA" id="ARBA00006328"/>
    </source>
</evidence>
<dbReference type="Gene3D" id="3.40.50.720">
    <property type="entry name" value="NAD(P)-binding Rossmann-like Domain"/>
    <property type="match status" value="1"/>
</dbReference>
<dbReference type="PANTHER" id="PTHR42748">
    <property type="entry name" value="NITROGEN METABOLITE REPRESSION PROTEIN NMRA FAMILY MEMBER"/>
    <property type="match status" value="1"/>
</dbReference>
<reference evidence="4 5" key="1">
    <citation type="submission" date="2017-03" db="EMBL/GenBank/DDBJ databases">
        <title>Genomes of endolithic fungi from Antarctica.</title>
        <authorList>
            <person name="Coleine C."/>
            <person name="Masonjones S."/>
            <person name="Stajich J.E."/>
        </authorList>
    </citation>
    <scope>NUCLEOTIDE SEQUENCE [LARGE SCALE GENOMIC DNA]</scope>
    <source>
        <strain evidence="4 5">CCFEE 5187</strain>
    </source>
</reference>
<dbReference type="SUPFAM" id="SSF51735">
    <property type="entry name" value="NAD(P)-binding Rossmann-fold domains"/>
    <property type="match status" value="1"/>
</dbReference>
<protein>
    <recommendedName>
        <fullName evidence="3">NmrA-like domain-containing protein</fullName>
    </recommendedName>
</protein>
<dbReference type="Gene3D" id="3.90.25.10">
    <property type="entry name" value="UDP-galactose 4-epimerase, domain 1"/>
    <property type="match status" value="1"/>
</dbReference>
<evidence type="ECO:0000256" key="2">
    <source>
        <dbReference type="ARBA" id="ARBA00022857"/>
    </source>
</evidence>
<evidence type="ECO:0000259" key="3">
    <source>
        <dbReference type="Pfam" id="PF05368"/>
    </source>
</evidence>
<organism evidence="4 5">
    <name type="scientific">Cryomyces minteri</name>
    <dbReference type="NCBI Taxonomy" id="331657"/>
    <lineage>
        <taxon>Eukaryota</taxon>
        <taxon>Fungi</taxon>
        <taxon>Dikarya</taxon>
        <taxon>Ascomycota</taxon>
        <taxon>Pezizomycotina</taxon>
        <taxon>Dothideomycetes</taxon>
        <taxon>Dothideomycetes incertae sedis</taxon>
        <taxon>Cryomyces</taxon>
    </lineage>
</organism>
<dbReference type="Pfam" id="PF05368">
    <property type="entry name" value="NmrA"/>
    <property type="match status" value="1"/>
</dbReference>
<dbReference type="OrthoDB" id="9997102at2759"/>
<dbReference type="AlphaFoldDB" id="A0A4U0X5R3"/>
<comment type="similarity">
    <text evidence="1">Belongs to the NmrA-type oxidoreductase family.</text>
</comment>
<dbReference type="STRING" id="331657.A0A4U0X5R3"/>
<keyword evidence="2" id="KW-0521">NADP</keyword>